<dbReference type="PROSITE" id="PS50943">
    <property type="entry name" value="HTH_CROC1"/>
    <property type="match status" value="1"/>
</dbReference>
<gene>
    <name evidence="3" type="ORF">HLV38_02135</name>
</gene>
<dbReference type="AlphaFoldDB" id="A0A6M8IZC2"/>
<dbReference type="InterPro" id="IPR001387">
    <property type="entry name" value="Cro/C1-type_HTH"/>
</dbReference>
<proteinExistence type="predicted"/>
<dbReference type="SMART" id="SM00530">
    <property type="entry name" value="HTH_XRE"/>
    <property type="match status" value="1"/>
</dbReference>
<dbReference type="RefSeq" id="WP_173163881.1">
    <property type="nucleotide sequence ID" value="NZ_CP053716.1"/>
</dbReference>
<dbReference type="InterPro" id="IPR010982">
    <property type="entry name" value="Lambda_DNA-bd_dom_sf"/>
</dbReference>
<dbReference type="SUPFAM" id="SSF47413">
    <property type="entry name" value="lambda repressor-like DNA-binding domains"/>
    <property type="match status" value="1"/>
</dbReference>
<keyword evidence="4" id="KW-1185">Reference proteome</keyword>
<reference evidence="4" key="1">
    <citation type="submission" date="2020-05" db="EMBL/GenBank/DDBJ databases">
        <title>Novel species in genus Nocardioides.</title>
        <authorList>
            <person name="Zhang G."/>
        </authorList>
    </citation>
    <scope>NUCLEOTIDE SEQUENCE [LARGE SCALE GENOMIC DNA]</scope>
    <source>
        <strain evidence="4">zg-1050</strain>
    </source>
</reference>
<protein>
    <submittedName>
        <fullName evidence="3">Helix-turn-helix domain-containing protein</fullName>
    </submittedName>
</protein>
<dbReference type="CDD" id="cd00093">
    <property type="entry name" value="HTH_XRE"/>
    <property type="match status" value="1"/>
</dbReference>
<dbReference type="PANTHER" id="PTHR46558">
    <property type="entry name" value="TRACRIPTIONAL REGULATORY PROTEIN-RELATED-RELATED"/>
    <property type="match status" value="1"/>
</dbReference>
<keyword evidence="1" id="KW-0238">DNA-binding</keyword>
<dbReference type="Gene3D" id="1.10.260.40">
    <property type="entry name" value="lambda repressor-like DNA-binding domains"/>
    <property type="match status" value="1"/>
</dbReference>
<evidence type="ECO:0000313" key="3">
    <source>
        <dbReference type="EMBL" id="QKF07060.1"/>
    </source>
</evidence>
<name>A0A6M8IZC2_9ACTN</name>
<dbReference type="Pfam" id="PF01381">
    <property type="entry name" value="HTH_3"/>
    <property type="match status" value="1"/>
</dbReference>
<dbReference type="EMBL" id="CP053716">
    <property type="protein sequence ID" value="QKF07060.1"/>
    <property type="molecule type" value="Genomic_DNA"/>
</dbReference>
<dbReference type="GO" id="GO:0003677">
    <property type="term" value="F:DNA binding"/>
    <property type="evidence" value="ECO:0007669"/>
    <property type="project" value="UniProtKB-KW"/>
</dbReference>
<sequence>MGVGERIRRYRKAGGYTQKGLAEEIGVTESAIRNYELGLRMPSESQLEAIAKALDIAPEALADTGLVGARGALEMVFRLEGEIGFRPVETEDGIGIAVNPKVEGSQKLSQALKAWARMRADLDSGKVSEAEYEAWKASFKG</sequence>
<evidence type="ECO:0000313" key="4">
    <source>
        <dbReference type="Proteomes" id="UP000503297"/>
    </source>
</evidence>
<dbReference type="Proteomes" id="UP000503297">
    <property type="component" value="Chromosome"/>
</dbReference>
<evidence type="ECO:0000259" key="2">
    <source>
        <dbReference type="PROSITE" id="PS50943"/>
    </source>
</evidence>
<dbReference type="KEGG" id="bwa:HLV38_02135"/>
<accession>A0A6M8IZC2</accession>
<organism evidence="3 4">
    <name type="scientific">Berryella wangjianweii</name>
    <dbReference type="NCBI Taxonomy" id="2734634"/>
    <lineage>
        <taxon>Bacteria</taxon>
        <taxon>Bacillati</taxon>
        <taxon>Actinomycetota</taxon>
        <taxon>Coriobacteriia</taxon>
        <taxon>Eggerthellales</taxon>
        <taxon>Eggerthellaceae</taxon>
        <taxon>Berryella</taxon>
    </lineage>
</organism>
<feature type="domain" description="HTH cro/C1-type" evidence="2">
    <location>
        <begin position="7"/>
        <end position="61"/>
    </location>
</feature>
<dbReference type="PANTHER" id="PTHR46558:SF11">
    <property type="entry name" value="HTH-TYPE TRANSCRIPTIONAL REGULATOR XRE"/>
    <property type="match status" value="1"/>
</dbReference>
<evidence type="ECO:0000256" key="1">
    <source>
        <dbReference type="ARBA" id="ARBA00023125"/>
    </source>
</evidence>